<feature type="domain" description="C2H2-type" evidence="3">
    <location>
        <begin position="399"/>
        <end position="426"/>
    </location>
</feature>
<keyword evidence="1" id="KW-0862">Zinc</keyword>
<sequence length="472" mass="53708">MELNSCLFCTSPCPPTSQISVREHLPQVKIEPDILPIEICQISAASTSTLSPPLPLPLFLKKGEGSSTLAEQLEVIFILRNILEVKDDKLCHFLSRLEGGHEPQDWVKVCISCSEVVSKFWMISKQISNLKKEQINIRKELKERIHTTRESFASSSRAYVWKEVREKVLKEFSETSIPPTSSPPISRSEGIEENENNAEMDSQIRMSSNIFLENENTEDNHETLIKMEPSSSEYVITADIHSEEEEMDAELFQFDVKYDLNQNPPDFTQEDNDEIDDNNGNQPSSSPHQNQNTQENRPGIGKRFPLPGLPPSQHPRYIRTTKKTYSIYKCLECSSYATNFSRQFKPHMELHRPGSMGVKCGQCGWLLHPTKVAAHNTHHHPMRKNGVLQPGVKLKRAYYKCGDCGALNSERRKFEMHKELHNSSRGHICPQPGCGWLCSHLPAHHANWHPPDGSSKAIRLEFMMATSEILLE</sequence>
<gene>
    <name evidence="4" type="ORF">ODALV1_LOCUS27083</name>
</gene>
<evidence type="ECO:0000259" key="3">
    <source>
        <dbReference type="PROSITE" id="PS50157"/>
    </source>
</evidence>
<protein>
    <recommendedName>
        <fullName evidence="3">C2H2-type domain-containing protein</fullName>
    </recommendedName>
</protein>
<evidence type="ECO:0000313" key="4">
    <source>
        <dbReference type="EMBL" id="CAL8137787.1"/>
    </source>
</evidence>
<feature type="region of interest" description="Disordered" evidence="2">
    <location>
        <begin position="172"/>
        <end position="201"/>
    </location>
</feature>
<feature type="region of interest" description="Disordered" evidence="2">
    <location>
        <begin position="260"/>
        <end position="317"/>
    </location>
</feature>
<evidence type="ECO:0000256" key="2">
    <source>
        <dbReference type="SAM" id="MobiDB-lite"/>
    </source>
</evidence>
<organism evidence="4 5">
    <name type="scientific">Orchesella dallaii</name>
    <dbReference type="NCBI Taxonomy" id="48710"/>
    <lineage>
        <taxon>Eukaryota</taxon>
        <taxon>Metazoa</taxon>
        <taxon>Ecdysozoa</taxon>
        <taxon>Arthropoda</taxon>
        <taxon>Hexapoda</taxon>
        <taxon>Collembola</taxon>
        <taxon>Entomobryomorpha</taxon>
        <taxon>Entomobryoidea</taxon>
        <taxon>Orchesellidae</taxon>
        <taxon>Orchesellinae</taxon>
        <taxon>Orchesella</taxon>
    </lineage>
</organism>
<dbReference type="InterPro" id="IPR013087">
    <property type="entry name" value="Znf_C2H2_type"/>
</dbReference>
<feature type="compositionally biased region" description="Acidic residues" evidence="2">
    <location>
        <begin position="268"/>
        <end position="277"/>
    </location>
</feature>
<dbReference type="PROSITE" id="PS50157">
    <property type="entry name" value="ZINC_FINGER_C2H2_2"/>
    <property type="match status" value="1"/>
</dbReference>
<comment type="caution">
    <text evidence="4">The sequence shown here is derived from an EMBL/GenBank/DDBJ whole genome shotgun (WGS) entry which is preliminary data.</text>
</comment>
<evidence type="ECO:0000313" key="5">
    <source>
        <dbReference type="Proteomes" id="UP001642540"/>
    </source>
</evidence>
<feature type="compositionally biased region" description="Polar residues" evidence="2">
    <location>
        <begin position="282"/>
        <end position="296"/>
    </location>
</feature>
<keyword evidence="5" id="KW-1185">Reference proteome</keyword>
<reference evidence="4 5" key="1">
    <citation type="submission" date="2024-08" db="EMBL/GenBank/DDBJ databases">
        <authorList>
            <person name="Cucini C."/>
            <person name="Frati F."/>
        </authorList>
    </citation>
    <scope>NUCLEOTIDE SEQUENCE [LARGE SCALE GENOMIC DNA]</scope>
</reference>
<dbReference type="Proteomes" id="UP001642540">
    <property type="component" value="Unassembled WGS sequence"/>
</dbReference>
<keyword evidence="1" id="KW-0863">Zinc-finger</keyword>
<keyword evidence="1" id="KW-0479">Metal-binding</keyword>
<proteinExistence type="predicted"/>
<feature type="compositionally biased region" description="Low complexity" evidence="2">
    <location>
        <begin position="174"/>
        <end position="188"/>
    </location>
</feature>
<accession>A0ABP1RWS2</accession>
<name>A0ABP1RWS2_9HEXA</name>
<evidence type="ECO:0000256" key="1">
    <source>
        <dbReference type="PROSITE-ProRule" id="PRU00042"/>
    </source>
</evidence>
<dbReference type="EMBL" id="CAXLJM020000119">
    <property type="protein sequence ID" value="CAL8137787.1"/>
    <property type="molecule type" value="Genomic_DNA"/>
</dbReference>